<reference evidence="13" key="1">
    <citation type="submission" date="2022-01" db="EMBL/GenBank/DDBJ databases">
        <authorList>
            <person name="King R."/>
        </authorList>
    </citation>
    <scope>NUCLEOTIDE SEQUENCE</scope>
</reference>
<evidence type="ECO:0000256" key="3">
    <source>
        <dbReference type="ARBA" id="ARBA00022516"/>
    </source>
</evidence>
<dbReference type="EC" id="1.2.1.84" evidence="10"/>
<evidence type="ECO:0000256" key="4">
    <source>
        <dbReference type="ARBA" id="ARBA00022692"/>
    </source>
</evidence>
<evidence type="ECO:0000259" key="12">
    <source>
        <dbReference type="Pfam" id="PF07993"/>
    </source>
</evidence>
<dbReference type="Pfam" id="PF07993">
    <property type="entry name" value="NAD_binding_4"/>
    <property type="match status" value="1"/>
</dbReference>
<feature type="domain" description="Thioester reductase (TE)" evidence="12">
    <location>
        <begin position="42"/>
        <end position="312"/>
    </location>
</feature>
<dbReference type="Pfam" id="PF03015">
    <property type="entry name" value="Sterile"/>
    <property type="match status" value="1"/>
</dbReference>
<protein>
    <recommendedName>
        <fullName evidence="10">Fatty acyl-CoA reductase</fullName>
        <ecNumber evidence="10">1.2.1.84</ecNumber>
    </recommendedName>
</protein>
<comment type="subcellular location">
    <subcellularLocation>
        <location evidence="1">Membrane</location>
        <topology evidence="1">Multi-pass membrane protein</topology>
    </subcellularLocation>
</comment>
<dbReference type="FunFam" id="3.40.50.720:FF:000143">
    <property type="entry name" value="Fatty acyl-CoA reductase"/>
    <property type="match status" value="1"/>
</dbReference>
<name>A0A9P0DEC9_9CUCU</name>
<dbReference type="InterPro" id="IPR036291">
    <property type="entry name" value="NAD(P)-bd_dom_sf"/>
</dbReference>
<organism evidence="13 14">
    <name type="scientific">Psylliodes chrysocephalus</name>
    <dbReference type="NCBI Taxonomy" id="3402493"/>
    <lineage>
        <taxon>Eukaryota</taxon>
        <taxon>Metazoa</taxon>
        <taxon>Ecdysozoa</taxon>
        <taxon>Arthropoda</taxon>
        <taxon>Hexapoda</taxon>
        <taxon>Insecta</taxon>
        <taxon>Pterygota</taxon>
        <taxon>Neoptera</taxon>
        <taxon>Endopterygota</taxon>
        <taxon>Coleoptera</taxon>
        <taxon>Polyphaga</taxon>
        <taxon>Cucujiformia</taxon>
        <taxon>Chrysomeloidea</taxon>
        <taxon>Chrysomelidae</taxon>
        <taxon>Galerucinae</taxon>
        <taxon>Alticini</taxon>
        <taxon>Psylliodes</taxon>
    </lineage>
</organism>
<evidence type="ECO:0000256" key="9">
    <source>
        <dbReference type="ARBA" id="ARBA00052530"/>
    </source>
</evidence>
<dbReference type="OrthoDB" id="429813at2759"/>
<keyword evidence="3 10" id="KW-0444">Lipid biosynthesis</keyword>
<dbReference type="AlphaFoldDB" id="A0A9P0DEC9"/>
<feature type="transmembrane region" description="Helical" evidence="10">
    <location>
        <begin position="381"/>
        <end position="406"/>
    </location>
</feature>
<keyword evidence="14" id="KW-1185">Reference proteome</keyword>
<evidence type="ECO:0000256" key="6">
    <source>
        <dbReference type="ARBA" id="ARBA00022989"/>
    </source>
</evidence>
<dbReference type="InterPro" id="IPR033640">
    <property type="entry name" value="FAR_C"/>
</dbReference>
<dbReference type="GO" id="GO:0035336">
    <property type="term" value="P:long-chain fatty-acyl-CoA metabolic process"/>
    <property type="evidence" value="ECO:0007669"/>
    <property type="project" value="TreeGrafter"/>
</dbReference>
<gene>
    <name evidence="13" type="ORF">PSYICH_LOCUS15251</name>
</gene>
<comment type="catalytic activity">
    <reaction evidence="9 10">
        <text>a long-chain fatty acyl-CoA + 2 NADPH + 2 H(+) = a long-chain primary fatty alcohol + 2 NADP(+) + CoA</text>
        <dbReference type="Rhea" id="RHEA:52716"/>
        <dbReference type="ChEBI" id="CHEBI:15378"/>
        <dbReference type="ChEBI" id="CHEBI:57287"/>
        <dbReference type="ChEBI" id="CHEBI:57783"/>
        <dbReference type="ChEBI" id="CHEBI:58349"/>
        <dbReference type="ChEBI" id="CHEBI:77396"/>
        <dbReference type="ChEBI" id="CHEBI:83139"/>
        <dbReference type="EC" id="1.2.1.84"/>
    </reaction>
</comment>
<dbReference type="GO" id="GO:0080019">
    <property type="term" value="F:alcohol-forming very long-chain fatty acyl-CoA reductase activity"/>
    <property type="evidence" value="ECO:0007669"/>
    <property type="project" value="InterPro"/>
</dbReference>
<dbReference type="CDD" id="cd09071">
    <property type="entry name" value="FAR_C"/>
    <property type="match status" value="1"/>
</dbReference>
<evidence type="ECO:0000313" key="14">
    <source>
        <dbReference type="Proteomes" id="UP001153636"/>
    </source>
</evidence>
<dbReference type="GO" id="GO:0005777">
    <property type="term" value="C:peroxisome"/>
    <property type="evidence" value="ECO:0007669"/>
    <property type="project" value="TreeGrafter"/>
</dbReference>
<evidence type="ECO:0000256" key="2">
    <source>
        <dbReference type="ARBA" id="ARBA00005928"/>
    </source>
</evidence>
<feature type="domain" description="Fatty acyl-CoA reductase C-terminal" evidence="11">
    <location>
        <begin position="391"/>
        <end position="483"/>
    </location>
</feature>
<evidence type="ECO:0000313" key="13">
    <source>
        <dbReference type="EMBL" id="CAH1115345.1"/>
    </source>
</evidence>
<evidence type="ECO:0000259" key="11">
    <source>
        <dbReference type="Pfam" id="PF03015"/>
    </source>
</evidence>
<proteinExistence type="inferred from homology"/>
<evidence type="ECO:0000256" key="1">
    <source>
        <dbReference type="ARBA" id="ARBA00004141"/>
    </source>
</evidence>
<dbReference type="InterPro" id="IPR026055">
    <property type="entry name" value="FAR"/>
</dbReference>
<evidence type="ECO:0000256" key="7">
    <source>
        <dbReference type="ARBA" id="ARBA00023098"/>
    </source>
</evidence>
<dbReference type="Proteomes" id="UP001153636">
    <property type="component" value="Chromosome 9"/>
</dbReference>
<keyword evidence="6 10" id="KW-1133">Transmembrane helix</keyword>
<keyword evidence="10" id="KW-0560">Oxidoreductase</keyword>
<keyword evidence="7 10" id="KW-0443">Lipid metabolism</keyword>
<sequence length="529" mass="60856">MTMSDPLLLGDDYLPEAINSDSVDPNNLTQIQEFYKDTNIFITGATGFLGKILLEKLLRSCQHLSTIYILVRNKKGKKMHTRVDEIFDEVIFDRLKKENSKFRHKVVGIAGDCSLPNLGISLEDRQTLIEQVNIVFHVAATVRFDEKIKTAVDINVRATQDMLRLAQEMPKLKSYIHVSTAYANCPEKVIEEKLYPPAMDYRKLIVMTDTLSEKLLENLTPAILENYPNTYAYTKQIAEHVVQDLGKDLPVGITRPAIVVSTAREPVRAWINNMYGATGVVAGAGVGLLRTLHCDKDCNANIVPVDMCVNSMISAAWDVNELFVNAKNNGKRLEIPVFNFESSNDCPITWDYFMNMSKAYGMSTPSIRAIWYFCFILEKNFLLYTIYTFLLHTVPAFIVDAVLVCVGKKPKMFKVYSKIHKFSRVLSYFATQTWIFKSENVQRVCRKMSDRDNEIFFSDLKQLDWEKYLKVYIRGIRVFLVNDPMDSLPAARIKWRRLYWAHQITKAVLGFLALRILWTLVFFVYSHIY</sequence>
<evidence type="ECO:0000256" key="8">
    <source>
        <dbReference type="ARBA" id="ARBA00023136"/>
    </source>
</evidence>
<dbReference type="GO" id="GO:0102965">
    <property type="term" value="F:alcohol-forming long-chain fatty acyl-CoA reductase activity"/>
    <property type="evidence" value="ECO:0007669"/>
    <property type="project" value="UniProtKB-EC"/>
</dbReference>
<keyword evidence="8 10" id="KW-0472">Membrane</keyword>
<evidence type="ECO:0000256" key="5">
    <source>
        <dbReference type="ARBA" id="ARBA00022857"/>
    </source>
</evidence>
<feature type="transmembrane region" description="Helical" evidence="10">
    <location>
        <begin position="507"/>
        <end position="528"/>
    </location>
</feature>
<evidence type="ECO:0000256" key="10">
    <source>
        <dbReference type="RuleBase" id="RU363097"/>
    </source>
</evidence>
<dbReference type="Gene3D" id="3.40.50.720">
    <property type="entry name" value="NAD(P)-binding Rossmann-like Domain"/>
    <property type="match status" value="1"/>
</dbReference>
<keyword evidence="5 10" id="KW-0521">NADP</keyword>
<dbReference type="EMBL" id="OV651821">
    <property type="protein sequence ID" value="CAH1115345.1"/>
    <property type="molecule type" value="Genomic_DNA"/>
</dbReference>
<keyword evidence="4 10" id="KW-0812">Transmembrane</keyword>
<dbReference type="PANTHER" id="PTHR11011">
    <property type="entry name" value="MALE STERILITY PROTEIN 2-RELATED"/>
    <property type="match status" value="1"/>
</dbReference>
<dbReference type="GO" id="GO:0016020">
    <property type="term" value="C:membrane"/>
    <property type="evidence" value="ECO:0007669"/>
    <property type="project" value="UniProtKB-SubCell"/>
</dbReference>
<dbReference type="PANTHER" id="PTHR11011:SF60">
    <property type="entry name" value="FATTY ACYL-COA REDUCTASE-RELATED"/>
    <property type="match status" value="1"/>
</dbReference>
<comment type="function">
    <text evidence="10">Catalyzes the reduction of fatty acyl-CoA to fatty alcohols.</text>
</comment>
<dbReference type="CDD" id="cd05236">
    <property type="entry name" value="FAR-N_SDR_e"/>
    <property type="match status" value="1"/>
</dbReference>
<dbReference type="InterPro" id="IPR013120">
    <property type="entry name" value="FAR_NAD-bd"/>
</dbReference>
<dbReference type="SUPFAM" id="SSF51735">
    <property type="entry name" value="NAD(P)-binding Rossmann-fold domains"/>
    <property type="match status" value="1"/>
</dbReference>
<accession>A0A9P0DEC9</accession>
<comment type="similarity">
    <text evidence="2 10">Belongs to the fatty acyl-CoA reductase family.</text>
</comment>